<dbReference type="PANTHER" id="PTHR12940:SF0">
    <property type="entry name" value="SPLICING FACTOR ESS-2 HOMOLOG"/>
    <property type="match status" value="1"/>
</dbReference>
<dbReference type="AlphaFoldDB" id="A0A0J9XG14"/>
<dbReference type="InterPro" id="IPR019148">
    <property type="entry name" value="Nuclear_protein_DGCR14_ESS-2"/>
</dbReference>
<gene>
    <name evidence="5" type="ORF">BN980_GECA14s01693g</name>
</gene>
<proteinExistence type="inferred from homology"/>
<dbReference type="STRING" id="1173061.A0A0J9XG14"/>
<feature type="region of interest" description="Disordered" evidence="4">
    <location>
        <begin position="368"/>
        <end position="428"/>
    </location>
</feature>
<feature type="region of interest" description="Disordered" evidence="4">
    <location>
        <begin position="448"/>
        <end position="482"/>
    </location>
</feature>
<feature type="compositionally biased region" description="Basic and acidic residues" evidence="4">
    <location>
        <begin position="370"/>
        <end position="393"/>
    </location>
</feature>
<dbReference type="GO" id="GO:0071013">
    <property type="term" value="C:catalytic step 2 spliceosome"/>
    <property type="evidence" value="ECO:0007669"/>
    <property type="project" value="TreeGrafter"/>
</dbReference>
<keyword evidence="6" id="KW-1185">Reference proteome</keyword>
<feature type="compositionally biased region" description="Polar residues" evidence="4">
    <location>
        <begin position="396"/>
        <end position="428"/>
    </location>
</feature>
<evidence type="ECO:0000256" key="3">
    <source>
        <dbReference type="ARBA" id="ARBA00023242"/>
    </source>
</evidence>
<evidence type="ECO:0000313" key="6">
    <source>
        <dbReference type="Proteomes" id="UP000242525"/>
    </source>
</evidence>
<name>A0A0J9XG14_GEOCN</name>
<dbReference type="PANTHER" id="PTHR12940">
    <property type="entry name" value="ES-2 PROTEIN - RELATED"/>
    <property type="match status" value="1"/>
</dbReference>
<dbReference type="OrthoDB" id="19679at2759"/>
<evidence type="ECO:0000313" key="5">
    <source>
        <dbReference type="EMBL" id="CDO56251.1"/>
    </source>
</evidence>
<evidence type="ECO:0000256" key="2">
    <source>
        <dbReference type="ARBA" id="ARBA00009072"/>
    </source>
</evidence>
<sequence length="482" mass="52490">MGTDKRLITSAGKDALTGVASARPNSPAALVPYGVTKPAQFTTAIRTGTTPQIGISKQGSMSLAIAKTPVPHQQQQSLSNSSGLKKQTVLEEESYLDKLEEIIERDFFPGIQEMQKRIDVIDYLLEHGENPVLPDLEDNTGPNQSLSEFLAKNTSEDNQSFAELMDKNNNKLRERYPWLWATSDADGRKYANGRIIKSITGNNDTSATKTRAPLELVARMTPQIDHENRLRAQQLGWTDDRATTVQSWKPKDGVNNGLMFFKDGHGKGISAKRGKNQAAKTIQHTQTRFVNPPESTAITTTTQVKEPEMTRKDILDAIAGVNDGRAADTPPTVNGYGFVTGIGGRQPRAVESAPSAAVDTSTRNFSITEPSKREALHDRLLSRKLETRKREKANPFGNSSRGSAGILTPTSRITKSSRQGRLTASSNHSFKSAMLSPAGSHLLSALNSKRAATTTTAGSLTNPSLVGKAFSTPRYKSQFKNK</sequence>
<comment type="subcellular location">
    <subcellularLocation>
        <location evidence="1">Nucleus</location>
    </subcellularLocation>
</comment>
<protein>
    <submittedName>
        <fullName evidence="5">Uncharacterized protein</fullName>
    </submittedName>
</protein>
<organism evidence="5 6">
    <name type="scientific">Geotrichum candidum</name>
    <name type="common">Oospora lactis</name>
    <name type="synonym">Dipodascus geotrichum</name>
    <dbReference type="NCBI Taxonomy" id="1173061"/>
    <lineage>
        <taxon>Eukaryota</taxon>
        <taxon>Fungi</taxon>
        <taxon>Dikarya</taxon>
        <taxon>Ascomycota</taxon>
        <taxon>Saccharomycotina</taxon>
        <taxon>Dipodascomycetes</taxon>
        <taxon>Dipodascales</taxon>
        <taxon>Dipodascaceae</taxon>
        <taxon>Geotrichum</taxon>
    </lineage>
</organism>
<dbReference type="Proteomes" id="UP000242525">
    <property type="component" value="Unassembled WGS sequence"/>
</dbReference>
<keyword evidence="3" id="KW-0539">Nucleus</keyword>
<evidence type="ECO:0000256" key="4">
    <source>
        <dbReference type="SAM" id="MobiDB-lite"/>
    </source>
</evidence>
<comment type="similarity">
    <text evidence="2">Belongs to the ESS2 family.</text>
</comment>
<dbReference type="EMBL" id="CCBN010000014">
    <property type="protein sequence ID" value="CDO56251.1"/>
    <property type="molecule type" value="Genomic_DNA"/>
</dbReference>
<dbReference type="Pfam" id="PF09751">
    <property type="entry name" value="Es2"/>
    <property type="match status" value="2"/>
</dbReference>
<evidence type="ECO:0000256" key="1">
    <source>
        <dbReference type="ARBA" id="ARBA00004123"/>
    </source>
</evidence>
<reference evidence="5" key="1">
    <citation type="submission" date="2014-03" db="EMBL/GenBank/DDBJ databases">
        <authorList>
            <person name="Casaregola S."/>
        </authorList>
    </citation>
    <scope>NUCLEOTIDE SEQUENCE [LARGE SCALE GENOMIC DNA]</scope>
    <source>
        <strain evidence="5">CLIB 918</strain>
    </source>
</reference>
<accession>A0A0J9XG14</accession>
<comment type="caution">
    <text evidence="5">The sequence shown here is derived from an EMBL/GenBank/DDBJ whole genome shotgun (WGS) entry which is preliminary data.</text>
</comment>
<feature type="compositionally biased region" description="Polar residues" evidence="4">
    <location>
        <begin position="448"/>
        <end position="464"/>
    </location>
</feature>